<dbReference type="OrthoDB" id="9794512at2"/>
<dbReference type="InterPro" id="IPR013525">
    <property type="entry name" value="ABC2_TM"/>
</dbReference>
<dbReference type="InterPro" id="IPR051449">
    <property type="entry name" value="ABC-2_transporter_component"/>
</dbReference>
<feature type="transmembrane region" description="Helical" evidence="6">
    <location>
        <begin position="134"/>
        <end position="158"/>
    </location>
</feature>
<reference evidence="8 9" key="1">
    <citation type="submission" date="2010-12" db="EMBL/GenBank/DDBJ databases">
        <title>Whole genome sequence of Anaerolinea thermophila UNI-1.</title>
        <authorList>
            <person name="Narita-Yamada S."/>
            <person name="Kishi E."/>
            <person name="Watanabe Y."/>
            <person name="Takasaki K."/>
            <person name="Ankai A."/>
            <person name="Oguchi A."/>
            <person name="Fukui S."/>
            <person name="Takahashi M."/>
            <person name="Yashiro I."/>
            <person name="Hosoyama A."/>
            <person name="Sekiguchi Y."/>
            <person name="Hanada S."/>
            <person name="Fujita N."/>
        </authorList>
    </citation>
    <scope>NUCLEOTIDE SEQUENCE [LARGE SCALE GENOMIC DNA]</scope>
    <source>
        <strain evidence="9">DSM 14523 / JCM 11388 / NBRC 100420 / UNI-1</strain>
    </source>
</reference>
<evidence type="ECO:0000256" key="4">
    <source>
        <dbReference type="ARBA" id="ARBA00022989"/>
    </source>
</evidence>
<feature type="transmembrane region" description="Helical" evidence="6">
    <location>
        <begin position="20"/>
        <end position="45"/>
    </location>
</feature>
<keyword evidence="5 6" id="KW-0472">Membrane</keyword>
<keyword evidence="4 6" id="KW-1133">Transmembrane helix</keyword>
<dbReference type="eggNOG" id="COG1277">
    <property type="taxonomic scope" value="Bacteria"/>
</dbReference>
<name>E8N628_ANATU</name>
<gene>
    <name evidence="8" type="ordered locus">ANT_18660</name>
</gene>
<dbReference type="RefSeq" id="WP_013560269.1">
    <property type="nucleotide sequence ID" value="NC_014960.1"/>
</dbReference>
<dbReference type="HOGENOM" id="CLU_081003_0_0_0"/>
<evidence type="ECO:0000256" key="5">
    <source>
        <dbReference type="ARBA" id="ARBA00023136"/>
    </source>
</evidence>
<dbReference type="KEGG" id="atm:ANT_18660"/>
<feature type="transmembrane region" description="Helical" evidence="6">
    <location>
        <begin position="102"/>
        <end position="122"/>
    </location>
</feature>
<evidence type="ECO:0000256" key="2">
    <source>
        <dbReference type="ARBA" id="ARBA00022475"/>
    </source>
</evidence>
<feature type="transmembrane region" description="Helical" evidence="6">
    <location>
        <begin position="219"/>
        <end position="237"/>
    </location>
</feature>
<dbReference type="PANTHER" id="PTHR30294:SF29">
    <property type="entry name" value="MULTIDRUG ABC TRANSPORTER PERMEASE YBHS-RELATED"/>
    <property type="match status" value="1"/>
</dbReference>
<comment type="subcellular location">
    <subcellularLocation>
        <location evidence="1">Cell membrane</location>
        <topology evidence="1">Multi-pass membrane protein</topology>
    </subcellularLocation>
</comment>
<evidence type="ECO:0000256" key="1">
    <source>
        <dbReference type="ARBA" id="ARBA00004651"/>
    </source>
</evidence>
<protein>
    <submittedName>
        <fullName evidence="8">ABC transporter permease protein</fullName>
    </submittedName>
</protein>
<dbReference type="Pfam" id="PF12698">
    <property type="entry name" value="ABC2_membrane_3"/>
    <property type="match status" value="1"/>
</dbReference>
<keyword evidence="3 6" id="KW-0812">Transmembrane</keyword>
<dbReference type="AlphaFoldDB" id="E8N628"/>
<accession>E8N628</accession>
<dbReference type="GO" id="GO:0005886">
    <property type="term" value="C:plasma membrane"/>
    <property type="evidence" value="ECO:0007669"/>
    <property type="project" value="UniProtKB-SubCell"/>
</dbReference>
<keyword evidence="9" id="KW-1185">Reference proteome</keyword>
<feature type="transmembrane region" description="Helical" evidence="6">
    <location>
        <begin position="51"/>
        <end position="70"/>
    </location>
</feature>
<evidence type="ECO:0000313" key="8">
    <source>
        <dbReference type="EMBL" id="BAJ63892.1"/>
    </source>
</evidence>
<proteinExistence type="predicted"/>
<sequence length="243" mass="26855">MRNIWIIARKEFKQFFVSPVAYAIALAIFLIMGVLFYATVLSAAYQQYAPSVQVILGPLATIFLFTTPAITMRTLPEEQRTGTLELLLTAPVRDWELVIGKWLGAMGFILTILLVTWVYPIILNRLVDPGIDQGILVSGYLGLVLMVAAFSAIGVAVGSLFSNQIAAFFTTLGVLLVLWMIGYPSMAGGSLGPSLLAYLDISEHFYPTFYRGIIDLKDIVYFISVIALALFLGSISVESRRWR</sequence>
<dbReference type="PANTHER" id="PTHR30294">
    <property type="entry name" value="MEMBRANE COMPONENT OF ABC TRANSPORTER YHHJ-RELATED"/>
    <property type="match status" value="1"/>
</dbReference>
<evidence type="ECO:0000256" key="6">
    <source>
        <dbReference type="SAM" id="Phobius"/>
    </source>
</evidence>
<evidence type="ECO:0000313" key="9">
    <source>
        <dbReference type="Proteomes" id="UP000008922"/>
    </source>
</evidence>
<feature type="domain" description="ABC-2 type transporter transmembrane" evidence="7">
    <location>
        <begin position="51"/>
        <end position="186"/>
    </location>
</feature>
<dbReference type="GO" id="GO:0140359">
    <property type="term" value="F:ABC-type transporter activity"/>
    <property type="evidence" value="ECO:0007669"/>
    <property type="project" value="InterPro"/>
</dbReference>
<dbReference type="STRING" id="926569.ANT_18660"/>
<evidence type="ECO:0000259" key="7">
    <source>
        <dbReference type="Pfam" id="PF12698"/>
    </source>
</evidence>
<feature type="transmembrane region" description="Helical" evidence="6">
    <location>
        <begin position="165"/>
        <end position="186"/>
    </location>
</feature>
<organism evidence="8 9">
    <name type="scientific">Anaerolinea thermophila (strain DSM 14523 / JCM 11388 / NBRC 100420 / UNI-1)</name>
    <dbReference type="NCBI Taxonomy" id="926569"/>
    <lineage>
        <taxon>Bacteria</taxon>
        <taxon>Bacillati</taxon>
        <taxon>Chloroflexota</taxon>
        <taxon>Anaerolineae</taxon>
        <taxon>Anaerolineales</taxon>
        <taxon>Anaerolineaceae</taxon>
        <taxon>Anaerolinea</taxon>
    </lineage>
</organism>
<evidence type="ECO:0000256" key="3">
    <source>
        <dbReference type="ARBA" id="ARBA00022692"/>
    </source>
</evidence>
<keyword evidence="2" id="KW-1003">Cell membrane</keyword>
<dbReference type="Proteomes" id="UP000008922">
    <property type="component" value="Chromosome"/>
</dbReference>
<dbReference type="EMBL" id="AP012029">
    <property type="protein sequence ID" value="BAJ63892.1"/>
    <property type="molecule type" value="Genomic_DNA"/>
</dbReference>
<dbReference type="InParanoid" id="E8N628"/>